<evidence type="ECO:0000313" key="2">
    <source>
        <dbReference type="EMBL" id="EXB29448.1"/>
    </source>
</evidence>
<feature type="compositionally biased region" description="Basic residues" evidence="1">
    <location>
        <begin position="76"/>
        <end position="88"/>
    </location>
</feature>
<feature type="region of interest" description="Disordered" evidence="1">
    <location>
        <begin position="66"/>
        <end position="89"/>
    </location>
</feature>
<gene>
    <name evidence="2" type="ORF">L484_022119</name>
</gene>
<accession>W9QKQ3</accession>
<proteinExistence type="predicted"/>
<sequence length="136" mass="15099">MVSGEQPPILTAVVADSYQLPVPTESSVSYKILMGIRQNTSYQSVTTELPIDLEATEQMRQISTAKWIGEASPNRGRGRGGKLRRHRTDVKDPWWPVRSSKIHGKAIRRSGELLGFELLQATSMAAANKHEEKGDI</sequence>
<reference evidence="3" key="1">
    <citation type="submission" date="2013-01" db="EMBL/GenBank/DDBJ databases">
        <title>Draft Genome Sequence of a Mulberry Tree, Morus notabilis C.K. Schneid.</title>
        <authorList>
            <person name="He N."/>
            <person name="Zhao S."/>
        </authorList>
    </citation>
    <scope>NUCLEOTIDE SEQUENCE</scope>
</reference>
<organism evidence="2 3">
    <name type="scientific">Morus notabilis</name>
    <dbReference type="NCBI Taxonomy" id="981085"/>
    <lineage>
        <taxon>Eukaryota</taxon>
        <taxon>Viridiplantae</taxon>
        <taxon>Streptophyta</taxon>
        <taxon>Embryophyta</taxon>
        <taxon>Tracheophyta</taxon>
        <taxon>Spermatophyta</taxon>
        <taxon>Magnoliopsida</taxon>
        <taxon>eudicotyledons</taxon>
        <taxon>Gunneridae</taxon>
        <taxon>Pentapetalae</taxon>
        <taxon>rosids</taxon>
        <taxon>fabids</taxon>
        <taxon>Rosales</taxon>
        <taxon>Moraceae</taxon>
        <taxon>Moreae</taxon>
        <taxon>Morus</taxon>
    </lineage>
</organism>
<evidence type="ECO:0000256" key="1">
    <source>
        <dbReference type="SAM" id="MobiDB-lite"/>
    </source>
</evidence>
<name>W9QKQ3_9ROSA</name>
<protein>
    <submittedName>
        <fullName evidence="2">Uncharacterized protein</fullName>
    </submittedName>
</protein>
<keyword evidence="3" id="KW-1185">Reference proteome</keyword>
<evidence type="ECO:0000313" key="3">
    <source>
        <dbReference type="Proteomes" id="UP000030645"/>
    </source>
</evidence>
<dbReference type="Proteomes" id="UP000030645">
    <property type="component" value="Unassembled WGS sequence"/>
</dbReference>
<dbReference type="AlphaFoldDB" id="W9QKQ3"/>
<dbReference type="EMBL" id="KE343439">
    <property type="protein sequence ID" value="EXB29448.1"/>
    <property type="molecule type" value="Genomic_DNA"/>
</dbReference>